<dbReference type="GeneID" id="93027487"/>
<dbReference type="InterPro" id="IPR023870">
    <property type="entry name" value="PGA_export_porin_PgaA"/>
</dbReference>
<dbReference type="Pfam" id="PF21197">
    <property type="entry name" value="PgaA_barrel"/>
    <property type="match status" value="1"/>
</dbReference>
<feature type="compositionally biased region" description="Pro residues" evidence="1">
    <location>
        <begin position="148"/>
        <end position="160"/>
    </location>
</feature>
<dbReference type="Proteomes" id="UP000494125">
    <property type="component" value="Unassembled WGS sequence"/>
</dbReference>
<evidence type="ECO:0000256" key="2">
    <source>
        <dbReference type="SAM" id="SignalP"/>
    </source>
</evidence>
<organism evidence="4 5">
    <name type="scientific">Burkholderia diffusa</name>
    <dbReference type="NCBI Taxonomy" id="488732"/>
    <lineage>
        <taxon>Bacteria</taxon>
        <taxon>Pseudomonadati</taxon>
        <taxon>Pseudomonadota</taxon>
        <taxon>Betaproteobacteria</taxon>
        <taxon>Burkholderiales</taxon>
        <taxon>Burkholderiaceae</taxon>
        <taxon>Burkholderia</taxon>
        <taxon>Burkholderia cepacia complex</taxon>
    </lineage>
</organism>
<dbReference type="EMBL" id="CABVPN010000010">
    <property type="protein sequence ID" value="VWB52450.1"/>
    <property type="molecule type" value="Genomic_DNA"/>
</dbReference>
<dbReference type="RefSeq" id="WP_151050331.1">
    <property type="nucleotide sequence ID" value="NZ_CABVPN010000010.1"/>
</dbReference>
<proteinExistence type="predicted"/>
<dbReference type="NCBIfam" id="TIGR03939">
    <property type="entry name" value="PGA_TPR_OMP"/>
    <property type="match status" value="1"/>
</dbReference>
<evidence type="ECO:0000313" key="4">
    <source>
        <dbReference type="EMBL" id="VWB52450.1"/>
    </source>
</evidence>
<feature type="chain" id="PRO_5026716567" evidence="2">
    <location>
        <begin position="38"/>
        <end position="935"/>
    </location>
</feature>
<keyword evidence="5" id="KW-1185">Reference proteome</keyword>
<protein>
    <submittedName>
        <fullName evidence="4">Poly-beta-1,6 N-acetyl-D-glucosamine export porin PgaA</fullName>
    </submittedName>
</protein>
<feature type="signal peptide" evidence="2">
    <location>
        <begin position="1"/>
        <end position="37"/>
    </location>
</feature>
<accession>A0A6P2KB09</accession>
<feature type="compositionally biased region" description="Polar residues" evidence="1">
    <location>
        <begin position="92"/>
        <end position="103"/>
    </location>
</feature>
<dbReference type="InterPro" id="IPR049003">
    <property type="entry name" value="PgaA_barrel"/>
</dbReference>
<name>A0A6P2KB09_9BURK</name>
<dbReference type="Pfam" id="PF13432">
    <property type="entry name" value="TPR_16"/>
    <property type="match status" value="1"/>
</dbReference>
<feature type="region of interest" description="Disordered" evidence="1">
    <location>
        <begin position="40"/>
        <end position="109"/>
    </location>
</feature>
<dbReference type="GO" id="GO:1901515">
    <property type="term" value="F:poly-beta-1,6-N-acetyl-D-glucosamine transmembrane transporter activity"/>
    <property type="evidence" value="ECO:0007669"/>
    <property type="project" value="InterPro"/>
</dbReference>
<dbReference type="PROSITE" id="PS51257">
    <property type="entry name" value="PROKAR_LIPOPROTEIN"/>
    <property type="match status" value="1"/>
</dbReference>
<feature type="compositionally biased region" description="Low complexity" evidence="1">
    <location>
        <begin position="229"/>
        <end position="246"/>
    </location>
</feature>
<dbReference type="SUPFAM" id="SSF48452">
    <property type="entry name" value="TPR-like"/>
    <property type="match status" value="1"/>
</dbReference>
<evidence type="ECO:0000313" key="5">
    <source>
        <dbReference type="Proteomes" id="UP000494125"/>
    </source>
</evidence>
<reference evidence="4 5" key="1">
    <citation type="submission" date="2019-09" db="EMBL/GenBank/DDBJ databases">
        <authorList>
            <person name="Depoorter E."/>
        </authorList>
    </citation>
    <scope>NUCLEOTIDE SEQUENCE [LARGE SCALE GENOMIC DNA]</scope>
    <source>
        <strain evidence="4">LMG 24065</strain>
    </source>
</reference>
<gene>
    <name evidence="4" type="ORF">BDI24065_02409</name>
</gene>
<feature type="domain" description="PgaA membrane beta barrel" evidence="3">
    <location>
        <begin position="665"/>
        <end position="924"/>
    </location>
</feature>
<feature type="region of interest" description="Disordered" evidence="1">
    <location>
        <begin position="141"/>
        <end position="307"/>
    </location>
</feature>
<feature type="compositionally biased region" description="Polar residues" evidence="1">
    <location>
        <begin position="164"/>
        <end position="175"/>
    </location>
</feature>
<dbReference type="InterPro" id="IPR011990">
    <property type="entry name" value="TPR-like_helical_dom_sf"/>
</dbReference>
<dbReference type="Gene3D" id="1.25.40.10">
    <property type="entry name" value="Tetratricopeptide repeat domain"/>
    <property type="match status" value="1"/>
</dbReference>
<dbReference type="AlphaFoldDB" id="A0A6P2KB09"/>
<sequence>MANNRRQQCTIAAPPNRRILLHAPLLLLLVASGSCLAAEGDAEPGGASEIAGARGAPDALSPDMQPTAASLQVAQGRSALPPQAPTPIAQASDASMQIAQASDAQPQTMPTTVVVDPDVAQPSEPAPGAQPSSVPIQIAQATDTAPSSRPPPAEPTPSAPMQPTQASDTTPSNTPAPVAHASDAPIGIAQAANPQPPETPVQTTATTSGTPASSSSVPVAHTPEPPQPAQAATTAPPNAPTQTAQASGTPMPGSPAPVTQTPGSPPPSSQAPNSQTPGVQLPGEPTQRSQGPDVETPNAQAPNLRTADVATVRNDVFGLAAGGGAIKALEEAKARPDAFSAVDVAQLEELAIRQQVRGGRDKSRSMTSSDRFDGLDSALRAADDLDKRMPATPDYSPVRTALAGDRTVAHAARGDMKTAVATFETIPPDAEISIDALAAVGDAYLYLSEPAKANAVYQRALKQATAAPTDRATRGFQYGARTRPIELREGLFWSYVDQGRAADAQQVLDDIGKSLPPAKEVRNYGPEESDFLRYYRLRAQYLIYTGRVDEGIAALEQLEQQVPFNAEVRAAHADAVSGQAHPRQAIAMYRASLTDHPDSVEMLAGLGRAALTADDYATAKYVDQTLDDVFPDSGAVRGFKRDYKAYRSPVFTTDLSYEHGNSALADNSFTSDSYVYSQPFGDNWRVFSHTFFGYAQTDSGNVSRTRTGVGGDYRHGPLTVQGEVTRSFGSDGRTGGRGSIAYVLNDYWTVSAGLDTNDNSLPWKAYAAHIWGRSANVSVVYRQNDRREVKLSYGVSRYSDSNLHQEISATATQRVYTTANQLVNVSLDLGTDSNTRQDAPYFSPGRDYAAAATVMHQLMLWKKGDMALQQRVSVSGGVYNERGFGTSPLWSARLEHAWTFKHDITLSYGVEVSSHAYDGQRERSETGFMSVNLPF</sequence>
<keyword evidence="2" id="KW-0732">Signal</keyword>
<feature type="compositionally biased region" description="Low complexity" evidence="1">
    <location>
        <begin position="200"/>
        <end position="222"/>
    </location>
</feature>
<evidence type="ECO:0000256" key="1">
    <source>
        <dbReference type="SAM" id="MobiDB-lite"/>
    </source>
</evidence>
<evidence type="ECO:0000259" key="3">
    <source>
        <dbReference type="Pfam" id="PF21197"/>
    </source>
</evidence>